<dbReference type="InterPro" id="IPR001173">
    <property type="entry name" value="Glyco_trans_2-like"/>
</dbReference>
<dbReference type="RefSeq" id="WP_386065445.1">
    <property type="nucleotide sequence ID" value="NZ_JBHLTQ010000019.1"/>
</dbReference>
<dbReference type="CDD" id="cd00761">
    <property type="entry name" value="Glyco_tranf_GTA_type"/>
    <property type="match status" value="1"/>
</dbReference>
<protein>
    <submittedName>
        <fullName evidence="2">Glycosyltransferase family 2 protein</fullName>
    </submittedName>
</protein>
<gene>
    <name evidence="2" type="ORF">ACFFGA_15520</name>
</gene>
<dbReference type="Proteomes" id="UP001589832">
    <property type="component" value="Unassembled WGS sequence"/>
</dbReference>
<name>A0ABV6QF02_9FLAO</name>
<evidence type="ECO:0000259" key="1">
    <source>
        <dbReference type="Pfam" id="PF00535"/>
    </source>
</evidence>
<accession>A0ABV6QF02</accession>
<feature type="domain" description="Glycosyltransferase 2-like" evidence="1">
    <location>
        <begin position="3"/>
        <end position="166"/>
    </location>
</feature>
<dbReference type="InterPro" id="IPR029044">
    <property type="entry name" value="Nucleotide-diphossugar_trans"/>
</dbReference>
<sequence length="297" mass="34065">MLSILIPVYNYSINSLLTSLNKAVESLDCTYEILCLEDGSKSYLDDNKVACISTKNTAHIISDENIGSVASRKLLAQKAKYDWLLFLDADVKLIDNSLIHNYLNCFKSTYDAIYGGCSYDSVRPNDENILRWKYGSVYEQVNAKSRNKNPFKHLVSANFFIKKSIFLEVSSEIKSKSYGNDLFFASIMKSNNVKVLHIDNFVIHQGLDSNEKFLQKVKQAVYNLYKHYQSNTIEPYENSLLKTFKKAEKLYLNRLIALLFHLTESPIKKHLLGSNPSIKLLQFYKLGYLCSLSIKKK</sequence>
<comment type="caution">
    <text evidence="2">The sequence shown here is derived from an EMBL/GenBank/DDBJ whole genome shotgun (WGS) entry which is preliminary data.</text>
</comment>
<dbReference type="EMBL" id="JBHLTQ010000019">
    <property type="protein sequence ID" value="MFC0605966.1"/>
    <property type="molecule type" value="Genomic_DNA"/>
</dbReference>
<keyword evidence="3" id="KW-1185">Reference proteome</keyword>
<dbReference type="SUPFAM" id="SSF53448">
    <property type="entry name" value="Nucleotide-diphospho-sugar transferases"/>
    <property type="match status" value="1"/>
</dbReference>
<dbReference type="Pfam" id="PF00535">
    <property type="entry name" value="Glycos_transf_2"/>
    <property type="match status" value="1"/>
</dbReference>
<evidence type="ECO:0000313" key="3">
    <source>
        <dbReference type="Proteomes" id="UP001589832"/>
    </source>
</evidence>
<reference evidence="2 3" key="1">
    <citation type="submission" date="2024-09" db="EMBL/GenBank/DDBJ databases">
        <authorList>
            <person name="Sun Q."/>
            <person name="Mori K."/>
        </authorList>
    </citation>
    <scope>NUCLEOTIDE SEQUENCE [LARGE SCALE GENOMIC DNA]</scope>
    <source>
        <strain evidence="2 3">NCAIM B.02481</strain>
    </source>
</reference>
<organism evidence="2 3">
    <name type="scientific">Winogradskyella pulchriflava</name>
    <dbReference type="NCBI Taxonomy" id="1110688"/>
    <lineage>
        <taxon>Bacteria</taxon>
        <taxon>Pseudomonadati</taxon>
        <taxon>Bacteroidota</taxon>
        <taxon>Flavobacteriia</taxon>
        <taxon>Flavobacteriales</taxon>
        <taxon>Flavobacteriaceae</taxon>
        <taxon>Winogradskyella</taxon>
    </lineage>
</organism>
<evidence type="ECO:0000313" key="2">
    <source>
        <dbReference type="EMBL" id="MFC0605966.1"/>
    </source>
</evidence>
<proteinExistence type="predicted"/>
<dbReference type="Gene3D" id="3.90.550.10">
    <property type="entry name" value="Spore Coat Polysaccharide Biosynthesis Protein SpsA, Chain A"/>
    <property type="match status" value="1"/>
</dbReference>